<keyword evidence="2" id="KW-1185">Reference proteome</keyword>
<evidence type="ECO:0000313" key="1">
    <source>
        <dbReference type="EMBL" id="KAJ8016087.1"/>
    </source>
</evidence>
<proteinExistence type="predicted"/>
<organism evidence="1 2">
    <name type="scientific">Dallia pectoralis</name>
    <name type="common">Alaska blackfish</name>
    <dbReference type="NCBI Taxonomy" id="75939"/>
    <lineage>
        <taxon>Eukaryota</taxon>
        <taxon>Metazoa</taxon>
        <taxon>Chordata</taxon>
        <taxon>Craniata</taxon>
        <taxon>Vertebrata</taxon>
        <taxon>Euteleostomi</taxon>
        <taxon>Actinopterygii</taxon>
        <taxon>Neopterygii</taxon>
        <taxon>Teleostei</taxon>
        <taxon>Protacanthopterygii</taxon>
        <taxon>Esociformes</taxon>
        <taxon>Umbridae</taxon>
        <taxon>Dallia</taxon>
    </lineage>
</organism>
<name>A0ACC2HJS8_DALPE</name>
<evidence type="ECO:0000313" key="2">
    <source>
        <dbReference type="Proteomes" id="UP001157502"/>
    </source>
</evidence>
<comment type="caution">
    <text evidence="1">The sequence shown here is derived from an EMBL/GenBank/DDBJ whole genome shotgun (WGS) entry which is preliminary data.</text>
</comment>
<sequence>MALEPPGAPRTCLPGTSGRTRFTPDTPPPSTLIQYSPFLYDITALVPPSPALSEAMNGRVSRFRGAM</sequence>
<protein>
    <submittedName>
        <fullName evidence="1">Uncharacterized protein</fullName>
    </submittedName>
</protein>
<accession>A0ACC2HJS8</accession>
<reference evidence="1" key="1">
    <citation type="submission" date="2021-05" db="EMBL/GenBank/DDBJ databases">
        <authorList>
            <person name="Pan Q."/>
            <person name="Jouanno E."/>
            <person name="Zahm M."/>
            <person name="Klopp C."/>
            <person name="Cabau C."/>
            <person name="Louis A."/>
            <person name="Berthelot C."/>
            <person name="Parey E."/>
            <person name="Roest Crollius H."/>
            <person name="Montfort J."/>
            <person name="Robinson-Rechavi M."/>
            <person name="Bouchez O."/>
            <person name="Lampietro C."/>
            <person name="Lopez Roques C."/>
            <person name="Donnadieu C."/>
            <person name="Postlethwait J."/>
            <person name="Bobe J."/>
            <person name="Dillon D."/>
            <person name="Chandos A."/>
            <person name="von Hippel F."/>
            <person name="Guiguen Y."/>
        </authorList>
    </citation>
    <scope>NUCLEOTIDE SEQUENCE</scope>
    <source>
        <strain evidence="1">YG-Jan2019</strain>
    </source>
</reference>
<dbReference type="EMBL" id="CM055728">
    <property type="protein sequence ID" value="KAJ8016087.1"/>
    <property type="molecule type" value="Genomic_DNA"/>
</dbReference>
<gene>
    <name evidence="1" type="ORF">DPEC_G00003510</name>
</gene>
<dbReference type="Proteomes" id="UP001157502">
    <property type="component" value="Chromosome 1"/>
</dbReference>